<keyword evidence="1 5" id="KW-0963">Cytoplasm</keyword>
<feature type="binding site" evidence="5">
    <location>
        <position position="249"/>
    </location>
    <ligand>
        <name>substrate</name>
    </ligand>
</feature>
<feature type="binding site" evidence="5">
    <location>
        <position position="163"/>
    </location>
    <ligand>
        <name>substrate</name>
    </ligand>
</feature>
<dbReference type="PIRSF" id="PIRSF000450">
    <property type="entry name" value="H_ser_succinyltr"/>
    <property type="match status" value="1"/>
</dbReference>
<accession>A0ABV7M8C7</accession>
<evidence type="ECO:0000256" key="3">
    <source>
        <dbReference type="ARBA" id="ARBA00022679"/>
    </source>
</evidence>
<keyword evidence="5" id="KW-0486">Methionine biosynthesis</keyword>
<proteinExistence type="inferred from homology"/>
<dbReference type="EMBL" id="JBHRVA010000002">
    <property type="protein sequence ID" value="MFC3301636.1"/>
    <property type="molecule type" value="Genomic_DNA"/>
</dbReference>
<evidence type="ECO:0000313" key="7">
    <source>
        <dbReference type="Proteomes" id="UP001595607"/>
    </source>
</evidence>
<dbReference type="CDD" id="cd03131">
    <property type="entry name" value="GATase1_HTS"/>
    <property type="match status" value="1"/>
</dbReference>
<dbReference type="HAMAP" id="MF_00295">
    <property type="entry name" value="MetA_acyltransf"/>
    <property type="match status" value="1"/>
</dbReference>
<keyword evidence="4 5" id="KW-0012">Acyltransferase</keyword>
<comment type="pathway">
    <text evidence="5">Amino-acid biosynthesis; L-methionine biosynthesis via de novo pathway; O-succinyl-L-homoserine from L-homoserine: step 1/1.</text>
</comment>
<feature type="active site" description="Proton acceptor" evidence="5">
    <location>
        <position position="235"/>
    </location>
</feature>
<gene>
    <name evidence="6" type="primary">metA</name>
    <name evidence="5" type="synonym">metAS</name>
    <name evidence="6" type="ORF">ACFONP_02670</name>
</gene>
<evidence type="ECO:0000256" key="5">
    <source>
        <dbReference type="HAMAP-Rule" id="MF_00295"/>
    </source>
</evidence>
<feature type="site" description="Important for acyl-CoA specificity" evidence="5">
    <location>
        <position position="111"/>
    </location>
</feature>
<comment type="function">
    <text evidence="5">Transfers a succinyl group from succinyl-CoA to L-homoserine, forming succinyl-L-homoserine.</text>
</comment>
<evidence type="ECO:0000256" key="2">
    <source>
        <dbReference type="ARBA" id="ARBA00022605"/>
    </source>
</evidence>
<evidence type="ECO:0000313" key="6">
    <source>
        <dbReference type="EMBL" id="MFC3301636.1"/>
    </source>
</evidence>
<protein>
    <recommendedName>
        <fullName evidence="5">Homoserine O-succinyltransferase</fullName>
        <shortName evidence="5">HST</shortName>
        <ecNumber evidence="5">2.3.1.46</ecNumber>
    </recommendedName>
    <alternativeName>
        <fullName evidence="5">Homoserine transsuccinylase</fullName>
        <shortName evidence="5">HTS</shortName>
    </alternativeName>
</protein>
<dbReference type="NCBIfam" id="TIGR01001">
    <property type="entry name" value="metA"/>
    <property type="match status" value="1"/>
</dbReference>
<dbReference type="Proteomes" id="UP001595607">
    <property type="component" value="Unassembled WGS sequence"/>
</dbReference>
<name>A0ABV7M8C7_9PROT</name>
<keyword evidence="3 5" id="KW-0808">Transferase</keyword>
<dbReference type="Pfam" id="PF04204">
    <property type="entry name" value="HTS"/>
    <property type="match status" value="1"/>
</dbReference>
<dbReference type="InterPro" id="IPR033752">
    <property type="entry name" value="MetA_family"/>
</dbReference>
<feature type="site" description="Important for substrate specificity" evidence="5">
    <location>
        <position position="192"/>
    </location>
</feature>
<dbReference type="PANTHER" id="PTHR20919:SF0">
    <property type="entry name" value="HOMOSERINE O-SUCCINYLTRANSFERASE"/>
    <property type="match status" value="1"/>
</dbReference>
<dbReference type="SUPFAM" id="SSF52317">
    <property type="entry name" value="Class I glutamine amidotransferase-like"/>
    <property type="match status" value="1"/>
</dbReference>
<dbReference type="Gene3D" id="3.40.50.880">
    <property type="match status" value="1"/>
</dbReference>
<sequence length="304" mass="34850">MPIRIPDNLPARPILEGEGVRVMSRSTAIRQDIRPLRIGLLNLMPNRPETETQFARLLGGSPLQIELSLVRLKSHQPTERSAAHLDAFYRDWEELKEERFDGFIVTGAPLGMVPFEEVTYWAELTALLDWTEDHVFAPVFVCWGAMAAMHYFHGIDRTRLERKAFGVYQHTNHKTGSPYLTGLGAEVPMPVSRWTTIDAAAVEGNDAFDVLLSSEETGIGLIEEPAKRRLYILNHLEYDRATLREEYKRDLERGEEPSLPAGYFPGDDPSQMPLHSWKPYGHLFFTNWVHEIYQNVPFEWTSTE</sequence>
<comment type="subcellular location">
    <subcellularLocation>
        <location evidence="5">Cytoplasm</location>
    </subcellularLocation>
</comment>
<dbReference type="InterPro" id="IPR029062">
    <property type="entry name" value="Class_I_gatase-like"/>
</dbReference>
<evidence type="ECO:0000256" key="4">
    <source>
        <dbReference type="ARBA" id="ARBA00023315"/>
    </source>
</evidence>
<comment type="catalytic activity">
    <reaction evidence="5">
        <text>L-homoserine + succinyl-CoA = O-succinyl-L-homoserine + CoA</text>
        <dbReference type="Rhea" id="RHEA:22008"/>
        <dbReference type="ChEBI" id="CHEBI:57287"/>
        <dbReference type="ChEBI" id="CHEBI:57292"/>
        <dbReference type="ChEBI" id="CHEBI:57476"/>
        <dbReference type="ChEBI" id="CHEBI:57661"/>
        <dbReference type="EC" id="2.3.1.46"/>
    </reaction>
</comment>
<dbReference type="PANTHER" id="PTHR20919">
    <property type="entry name" value="HOMOSERINE O-SUCCINYLTRANSFERASE"/>
    <property type="match status" value="1"/>
</dbReference>
<comment type="similarity">
    <text evidence="5">Belongs to the MetA family.</text>
</comment>
<dbReference type="GO" id="GO:0008899">
    <property type="term" value="F:homoserine O-succinyltransferase activity"/>
    <property type="evidence" value="ECO:0007669"/>
    <property type="project" value="UniProtKB-EC"/>
</dbReference>
<comment type="caution">
    <text evidence="6">The sequence shown here is derived from an EMBL/GenBank/DDBJ whole genome shotgun (WGS) entry which is preliminary data.</text>
</comment>
<dbReference type="InterPro" id="IPR005697">
    <property type="entry name" value="HST_MetA"/>
</dbReference>
<feature type="binding site" evidence="5">
    <location>
        <position position="192"/>
    </location>
    <ligand>
        <name>substrate</name>
    </ligand>
</feature>
<organism evidence="6 7">
    <name type="scientific">Parvularcula lutaonensis</name>
    <dbReference type="NCBI Taxonomy" id="491923"/>
    <lineage>
        <taxon>Bacteria</taxon>
        <taxon>Pseudomonadati</taxon>
        <taxon>Pseudomonadota</taxon>
        <taxon>Alphaproteobacteria</taxon>
        <taxon>Parvularculales</taxon>
        <taxon>Parvularculaceae</taxon>
        <taxon>Parvularcula</taxon>
    </lineage>
</organism>
<dbReference type="EC" id="2.3.1.46" evidence="5"/>
<feature type="active site" description="Acyl-thioester intermediate" evidence="5">
    <location>
        <position position="142"/>
    </location>
</feature>
<keyword evidence="7" id="KW-1185">Reference proteome</keyword>
<comment type="caution">
    <text evidence="5">Lacks conserved residue(s) required for the propagation of feature annotation.</text>
</comment>
<feature type="active site" evidence="5">
    <location>
        <position position="237"/>
    </location>
</feature>
<evidence type="ECO:0000256" key="1">
    <source>
        <dbReference type="ARBA" id="ARBA00022490"/>
    </source>
</evidence>
<dbReference type="RefSeq" id="WP_189572995.1">
    <property type="nucleotide sequence ID" value="NZ_BMXU01000001.1"/>
</dbReference>
<reference evidence="7" key="1">
    <citation type="journal article" date="2019" name="Int. J. Syst. Evol. Microbiol.">
        <title>The Global Catalogue of Microorganisms (GCM) 10K type strain sequencing project: providing services to taxonomists for standard genome sequencing and annotation.</title>
        <authorList>
            <consortium name="The Broad Institute Genomics Platform"/>
            <consortium name="The Broad Institute Genome Sequencing Center for Infectious Disease"/>
            <person name="Wu L."/>
            <person name="Ma J."/>
        </authorList>
    </citation>
    <scope>NUCLEOTIDE SEQUENCE [LARGE SCALE GENOMIC DNA]</scope>
    <source>
        <strain evidence="7">KCTC 22245</strain>
    </source>
</reference>
<keyword evidence="2 5" id="KW-0028">Amino-acid biosynthesis</keyword>